<organism evidence="9 10">
    <name type="scientific">Spirochaeta africana (strain ATCC 700263 / DSM 8902 / Z-7692)</name>
    <dbReference type="NCBI Taxonomy" id="889378"/>
    <lineage>
        <taxon>Bacteria</taxon>
        <taxon>Pseudomonadati</taxon>
        <taxon>Spirochaetota</taxon>
        <taxon>Spirochaetia</taxon>
        <taxon>Spirochaetales</taxon>
        <taxon>Spirochaetaceae</taxon>
        <taxon>Spirochaeta</taxon>
    </lineage>
</organism>
<keyword evidence="3 7" id="KW-0312">Gluconeogenesis</keyword>
<dbReference type="InterPro" id="IPR046348">
    <property type="entry name" value="SIS_dom_sf"/>
</dbReference>
<dbReference type="GO" id="GO:0006096">
    <property type="term" value="P:glycolytic process"/>
    <property type="evidence" value="ECO:0007669"/>
    <property type="project" value="UniProtKB-UniRule"/>
</dbReference>
<gene>
    <name evidence="7" type="primary">pgi</name>
    <name evidence="9" type="ordered locus">Spiaf_0190</name>
</gene>
<dbReference type="Gene3D" id="3.40.50.10490">
    <property type="entry name" value="Glucose-6-phosphate isomerase like protein, domain 1"/>
    <property type="match status" value="2"/>
</dbReference>
<sequence length="550" mass="59245">MEPTKEEMALTGDRTYQNLDAAPAYAELKNAARVSLKDVLNPDRVAACQVGTSAGLQYNYAAKPVSDHILDLLQQLSEQQELIPKYWDILSGETMNPGENRKVLHHLTRGQLAADVLHNERNLRDFYAEQQRRIAGFAEQVHAGTILGSTGKPFDTVVQVGIGGSDLGPRAMYLALDTLLQNDPAYAGGTRSGTTGGRKMRAEFISNVDPDDAVAVLSRIDPETTLFILVSKSGTTQETLTNEAFVIDALAKSPAQGLKPRKHMICVTSETSPLAASDEYLDSFFIDDFIGGRYSSTSAVGGALLSLAFGPDIFAEFLAGAAEADTAAIEPDIRKNAALLDALIGVYERNVLELPATAVLPYSQALSRFPAHLQQLDMESNGKQVNRDGEPVAYPTGPVIFGEPGTNGQHSFYQLLHQGTDIVPLQFIGFTGCQGATDLQFQSSTSQAKLNANMVAQIAAFALGQSDSNPNKNFPGERPSSLLFADKLTPKVLGALLAHYENKVMFQGLVWNLNSFDQEGVQLGKVLTKQVLGGADMHPALAAFAKLMEI</sequence>
<evidence type="ECO:0000313" key="10">
    <source>
        <dbReference type="Proteomes" id="UP000007383"/>
    </source>
</evidence>
<dbReference type="Pfam" id="PF00342">
    <property type="entry name" value="PGI"/>
    <property type="match status" value="1"/>
</dbReference>
<comment type="pathway">
    <text evidence="1 7 8">Carbohydrate degradation; glycolysis; D-glyceraldehyde 3-phosphate and glycerone phosphate from D-glucose: step 2/4.</text>
</comment>
<dbReference type="InterPro" id="IPR035482">
    <property type="entry name" value="SIS_PGI_2"/>
</dbReference>
<dbReference type="NCBIfam" id="NF010695">
    <property type="entry name" value="PRK14095.1"/>
    <property type="match status" value="1"/>
</dbReference>
<dbReference type="UniPathway" id="UPA00138"/>
<dbReference type="InterPro" id="IPR018189">
    <property type="entry name" value="Phosphoglucose_isomerase_CS"/>
</dbReference>
<dbReference type="GO" id="GO:0051156">
    <property type="term" value="P:glucose 6-phosphate metabolic process"/>
    <property type="evidence" value="ECO:0007669"/>
    <property type="project" value="TreeGrafter"/>
</dbReference>
<comment type="function">
    <text evidence="7">Catalyzes the reversible isomerization of glucose-6-phosphate to fructose-6-phosphate.</text>
</comment>
<evidence type="ECO:0000256" key="2">
    <source>
        <dbReference type="ARBA" id="ARBA00006604"/>
    </source>
</evidence>
<feature type="active site" description="Proton donor" evidence="7">
    <location>
        <position position="379"/>
    </location>
</feature>
<dbReference type="PANTHER" id="PTHR11469">
    <property type="entry name" value="GLUCOSE-6-PHOSPHATE ISOMERASE"/>
    <property type="match status" value="1"/>
</dbReference>
<dbReference type="GO" id="GO:0006094">
    <property type="term" value="P:gluconeogenesis"/>
    <property type="evidence" value="ECO:0007669"/>
    <property type="project" value="UniProtKB-UniRule"/>
</dbReference>
<proteinExistence type="inferred from homology"/>
<dbReference type="GO" id="GO:0004347">
    <property type="term" value="F:glucose-6-phosphate isomerase activity"/>
    <property type="evidence" value="ECO:0007669"/>
    <property type="project" value="UniProtKB-UniRule"/>
</dbReference>
<dbReference type="PROSITE" id="PS00174">
    <property type="entry name" value="P_GLUCOSE_ISOMERASE_2"/>
    <property type="match status" value="1"/>
</dbReference>
<dbReference type="STRING" id="889378.Spiaf_0190"/>
<dbReference type="PROSITE" id="PS00765">
    <property type="entry name" value="P_GLUCOSE_ISOMERASE_1"/>
    <property type="match status" value="1"/>
</dbReference>
<name>H9UFK6_SPIAZ</name>
<dbReference type="Proteomes" id="UP000007383">
    <property type="component" value="Chromosome"/>
</dbReference>
<evidence type="ECO:0000313" key="9">
    <source>
        <dbReference type="EMBL" id="AFG36299.1"/>
    </source>
</evidence>
<dbReference type="GO" id="GO:0005829">
    <property type="term" value="C:cytosol"/>
    <property type="evidence" value="ECO:0007669"/>
    <property type="project" value="TreeGrafter"/>
</dbReference>
<dbReference type="InterPro" id="IPR023096">
    <property type="entry name" value="G6P_Isomerase_C"/>
</dbReference>
<dbReference type="HOGENOM" id="CLU_017947_3_1_12"/>
<evidence type="ECO:0000256" key="1">
    <source>
        <dbReference type="ARBA" id="ARBA00004926"/>
    </source>
</evidence>
<evidence type="ECO:0000256" key="8">
    <source>
        <dbReference type="RuleBase" id="RU000612"/>
    </source>
</evidence>
<dbReference type="SUPFAM" id="SSF53697">
    <property type="entry name" value="SIS domain"/>
    <property type="match status" value="1"/>
</dbReference>
<dbReference type="EMBL" id="CP003282">
    <property type="protein sequence ID" value="AFG36299.1"/>
    <property type="molecule type" value="Genomic_DNA"/>
</dbReference>
<dbReference type="eggNOG" id="COG0166">
    <property type="taxonomic scope" value="Bacteria"/>
</dbReference>
<dbReference type="KEGG" id="sfc:Spiaf_0190"/>
<dbReference type="GO" id="GO:0048029">
    <property type="term" value="F:monosaccharide binding"/>
    <property type="evidence" value="ECO:0007669"/>
    <property type="project" value="TreeGrafter"/>
</dbReference>
<keyword evidence="10" id="KW-1185">Reference proteome</keyword>
<protein>
    <recommendedName>
        <fullName evidence="7">Glucose-6-phosphate isomerase</fullName>
        <shortName evidence="7">GPI</shortName>
        <ecNumber evidence="7">5.3.1.9</ecNumber>
    </recommendedName>
    <alternativeName>
        <fullName evidence="7">Phosphoglucose isomerase</fullName>
        <shortName evidence="7">PGI</shortName>
    </alternativeName>
    <alternativeName>
        <fullName evidence="7">Phosphohexose isomerase</fullName>
        <shortName evidence="7">PHI</shortName>
    </alternativeName>
</protein>
<dbReference type="PATRIC" id="fig|889378.3.peg.193"/>
<dbReference type="EC" id="5.3.1.9" evidence="7"/>
<dbReference type="UniPathway" id="UPA00109">
    <property type="reaction ID" value="UER00181"/>
</dbReference>
<reference evidence="10" key="1">
    <citation type="journal article" date="2013" name="Stand. Genomic Sci.">
        <title>Complete genome sequence of the halophilic bacterium Spirochaeta africana type strain (Z-7692(T)) from the alkaline Lake Magadi in the East African Rift.</title>
        <authorList>
            <person name="Liolos K."/>
            <person name="Abt B."/>
            <person name="Scheuner C."/>
            <person name="Teshima H."/>
            <person name="Held B."/>
            <person name="Lapidus A."/>
            <person name="Nolan M."/>
            <person name="Lucas S."/>
            <person name="Deshpande S."/>
            <person name="Cheng J.F."/>
            <person name="Tapia R."/>
            <person name="Goodwin L.A."/>
            <person name="Pitluck S."/>
            <person name="Pagani I."/>
            <person name="Ivanova N."/>
            <person name="Mavromatis K."/>
            <person name="Mikhailova N."/>
            <person name="Huntemann M."/>
            <person name="Pati A."/>
            <person name="Chen A."/>
            <person name="Palaniappan K."/>
            <person name="Land M."/>
            <person name="Rohde M."/>
            <person name="Tindall B.J."/>
            <person name="Detter J.C."/>
            <person name="Goker M."/>
            <person name="Bristow J."/>
            <person name="Eisen J.A."/>
            <person name="Markowitz V."/>
            <person name="Hugenholtz P."/>
            <person name="Woyke T."/>
            <person name="Klenk H.P."/>
            <person name="Kyrpides N.C."/>
        </authorList>
    </citation>
    <scope>NUCLEOTIDE SEQUENCE</scope>
    <source>
        <strain evidence="10">ATCC 700263 / DSM 8902 / Z-7692</strain>
    </source>
</reference>
<dbReference type="GO" id="GO:0097367">
    <property type="term" value="F:carbohydrate derivative binding"/>
    <property type="evidence" value="ECO:0007669"/>
    <property type="project" value="InterPro"/>
</dbReference>
<dbReference type="InterPro" id="IPR001672">
    <property type="entry name" value="G6P_Isomerase"/>
</dbReference>
<dbReference type="PRINTS" id="PR00662">
    <property type="entry name" value="G6PISOMERASE"/>
</dbReference>
<comment type="subcellular location">
    <subcellularLocation>
        <location evidence="7">Cytoplasm</location>
    </subcellularLocation>
</comment>
<dbReference type="HAMAP" id="MF_00473">
    <property type="entry name" value="G6P_isomerase"/>
    <property type="match status" value="1"/>
</dbReference>
<keyword evidence="4 7" id="KW-0324">Glycolysis</keyword>
<dbReference type="OrthoDB" id="140919at2"/>
<dbReference type="AlphaFoldDB" id="H9UFK6"/>
<dbReference type="InterPro" id="IPR035476">
    <property type="entry name" value="SIS_PGI_1"/>
</dbReference>
<comment type="similarity">
    <text evidence="2 7 8">Belongs to the GPI family.</text>
</comment>
<evidence type="ECO:0000256" key="4">
    <source>
        <dbReference type="ARBA" id="ARBA00023152"/>
    </source>
</evidence>
<keyword evidence="7" id="KW-0963">Cytoplasm</keyword>
<feature type="active site" evidence="7">
    <location>
        <position position="525"/>
    </location>
</feature>
<accession>H9UFK6</accession>
<evidence type="ECO:0000256" key="7">
    <source>
        <dbReference type="HAMAP-Rule" id="MF_00473"/>
    </source>
</evidence>
<comment type="pathway">
    <text evidence="7">Carbohydrate biosynthesis; gluconeogenesis.</text>
</comment>
<dbReference type="Gene3D" id="1.10.1390.10">
    <property type="match status" value="1"/>
</dbReference>
<evidence type="ECO:0000256" key="6">
    <source>
        <dbReference type="ARBA" id="ARBA00029321"/>
    </source>
</evidence>
<dbReference type="CDD" id="cd05015">
    <property type="entry name" value="SIS_PGI_1"/>
    <property type="match status" value="1"/>
</dbReference>
<dbReference type="PROSITE" id="PS51463">
    <property type="entry name" value="P_GLUCOSE_ISOMERASE_3"/>
    <property type="match status" value="1"/>
</dbReference>
<evidence type="ECO:0000256" key="3">
    <source>
        <dbReference type="ARBA" id="ARBA00022432"/>
    </source>
</evidence>
<dbReference type="RefSeq" id="WP_014454297.1">
    <property type="nucleotide sequence ID" value="NC_017098.1"/>
</dbReference>
<dbReference type="PANTHER" id="PTHR11469:SF1">
    <property type="entry name" value="GLUCOSE-6-PHOSPHATE ISOMERASE"/>
    <property type="match status" value="1"/>
</dbReference>
<dbReference type="CDD" id="cd05016">
    <property type="entry name" value="SIS_PGI_2"/>
    <property type="match status" value="1"/>
</dbReference>
<evidence type="ECO:0000256" key="5">
    <source>
        <dbReference type="ARBA" id="ARBA00023235"/>
    </source>
</evidence>
<keyword evidence="5 7" id="KW-0413">Isomerase</keyword>
<feature type="active site" evidence="7">
    <location>
        <position position="410"/>
    </location>
</feature>
<comment type="catalytic activity">
    <reaction evidence="6 7 8">
        <text>alpha-D-glucose 6-phosphate = beta-D-fructose 6-phosphate</text>
        <dbReference type="Rhea" id="RHEA:11816"/>
        <dbReference type="ChEBI" id="CHEBI:57634"/>
        <dbReference type="ChEBI" id="CHEBI:58225"/>
        <dbReference type="EC" id="5.3.1.9"/>
    </reaction>
</comment>